<reference evidence="12" key="1">
    <citation type="journal article" date="2021" name="PeerJ">
        <title>Extensive microbial diversity within the chicken gut microbiome revealed by metagenomics and culture.</title>
        <authorList>
            <person name="Gilroy R."/>
            <person name="Ravi A."/>
            <person name="Getino M."/>
            <person name="Pursley I."/>
            <person name="Horton D.L."/>
            <person name="Alikhan N.F."/>
            <person name="Baker D."/>
            <person name="Gharbi K."/>
            <person name="Hall N."/>
            <person name="Watson M."/>
            <person name="Adriaenssens E.M."/>
            <person name="Foster-Nyarko E."/>
            <person name="Jarju S."/>
            <person name="Secka A."/>
            <person name="Antonio M."/>
            <person name="Oren A."/>
            <person name="Chaudhuri R.R."/>
            <person name="La Ragione R."/>
            <person name="Hildebrand F."/>
            <person name="Pallen M.J."/>
        </authorList>
    </citation>
    <scope>NUCLEOTIDE SEQUENCE</scope>
    <source>
        <strain evidence="12">CHK198-12963</strain>
    </source>
</reference>
<accession>A0A9D2PW41</accession>
<evidence type="ECO:0000259" key="10">
    <source>
        <dbReference type="Pfam" id="PF01035"/>
    </source>
</evidence>
<evidence type="ECO:0000256" key="8">
    <source>
        <dbReference type="ARBA" id="ARBA00049348"/>
    </source>
</evidence>
<dbReference type="PANTHER" id="PTHR10815">
    <property type="entry name" value="METHYLATED-DNA--PROTEIN-CYSTEINE METHYLTRANSFERASE"/>
    <property type="match status" value="1"/>
</dbReference>
<dbReference type="Gene3D" id="3.30.160.70">
    <property type="entry name" value="Methylated DNA-protein cysteine methyltransferase domain"/>
    <property type="match status" value="1"/>
</dbReference>
<feature type="domain" description="Methylated-DNA-[protein]-cysteine S-methyltransferase DNA binding" evidence="10">
    <location>
        <begin position="84"/>
        <end position="169"/>
    </location>
</feature>
<dbReference type="GO" id="GO:0003908">
    <property type="term" value="F:methylated-DNA-[protein]-cysteine S-methyltransferase activity"/>
    <property type="evidence" value="ECO:0007669"/>
    <property type="project" value="UniProtKB-UniRule"/>
</dbReference>
<evidence type="ECO:0000259" key="11">
    <source>
        <dbReference type="Pfam" id="PF02870"/>
    </source>
</evidence>
<comment type="catalytic activity">
    <reaction evidence="8 9">
        <text>a 6-O-methyl-2'-deoxyguanosine in DNA + L-cysteinyl-[protein] = S-methyl-L-cysteinyl-[protein] + a 2'-deoxyguanosine in DNA</text>
        <dbReference type="Rhea" id="RHEA:24000"/>
        <dbReference type="Rhea" id="RHEA-COMP:10131"/>
        <dbReference type="Rhea" id="RHEA-COMP:10132"/>
        <dbReference type="Rhea" id="RHEA-COMP:11367"/>
        <dbReference type="Rhea" id="RHEA-COMP:11368"/>
        <dbReference type="ChEBI" id="CHEBI:29950"/>
        <dbReference type="ChEBI" id="CHEBI:82612"/>
        <dbReference type="ChEBI" id="CHEBI:85445"/>
        <dbReference type="ChEBI" id="CHEBI:85448"/>
        <dbReference type="EC" id="2.1.1.63"/>
    </reaction>
</comment>
<dbReference type="GO" id="GO:0005737">
    <property type="term" value="C:cytoplasm"/>
    <property type="evidence" value="ECO:0007669"/>
    <property type="project" value="UniProtKB-SubCell"/>
</dbReference>
<dbReference type="AlphaFoldDB" id="A0A9D2PW41"/>
<dbReference type="NCBIfam" id="TIGR00589">
    <property type="entry name" value="ogt"/>
    <property type="match status" value="1"/>
</dbReference>
<dbReference type="GO" id="GO:0032259">
    <property type="term" value="P:methylation"/>
    <property type="evidence" value="ECO:0007669"/>
    <property type="project" value="UniProtKB-KW"/>
</dbReference>
<comment type="catalytic activity">
    <reaction evidence="1 9">
        <text>a 4-O-methyl-thymidine in DNA + L-cysteinyl-[protein] = a thymidine in DNA + S-methyl-L-cysteinyl-[protein]</text>
        <dbReference type="Rhea" id="RHEA:53428"/>
        <dbReference type="Rhea" id="RHEA-COMP:10131"/>
        <dbReference type="Rhea" id="RHEA-COMP:10132"/>
        <dbReference type="Rhea" id="RHEA-COMP:13555"/>
        <dbReference type="Rhea" id="RHEA-COMP:13556"/>
        <dbReference type="ChEBI" id="CHEBI:29950"/>
        <dbReference type="ChEBI" id="CHEBI:82612"/>
        <dbReference type="ChEBI" id="CHEBI:137386"/>
        <dbReference type="ChEBI" id="CHEBI:137387"/>
        <dbReference type="EC" id="2.1.1.63"/>
    </reaction>
</comment>
<dbReference type="InterPro" id="IPR014048">
    <property type="entry name" value="MethylDNA_cys_MeTrfase_DNA-bd"/>
</dbReference>
<keyword evidence="6 9" id="KW-0227">DNA damage</keyword>
<dbReference type="EC" id="2.1.1.63" evidence="9"/>
<dbReference type="Proteomes" id="UP000823863">
    <property type="component" value="Unassembled WGS sequence"/>
</dbReference>
<gene>
    <name evidence="12" type="ORF">H9931_11465</name>
</gene>
<evidence type="ECO:0000256" key="6">
    <source>
        <dbReference type="ARBA" id="ARBA00022763"/>
    </source>
</evidence>
<evidence type="ECO:0000256" key="9">
    <source>
        <dbReference type="HAMAP-Rule" id="MF_00772"/>
    </source>
</evidence>
<dbReference type="PANTHER" id="PTHR10815:SF5">
    <property type="entry name" value="METHYLATED-DNA--PROTEIN-CYSTEINE METHYLTRANSFERASE"/>
    <property type="match status" value="1"/>
</dbReference>
<dbReference type="InterPro" id="IPR036217">
    <property type="entry name" value="MethylDNA_cys_MeTrfase_DNAb"/>
</dbReference>
<comment type="miscellaneous">
    <text evidence="9">This enzyme catalyzes only one turnover and therefore is not strictly catalytic. According to one definition, an enzyme is a biocatalyst that acts repeatedly and over many reaction cycles.</text>
</comment>
<evidence type="ECO:0000256" key="4">
    <source>
        <dbReference type="ARBA" id="ARBA00022603"/>
    </source>
</evidence>
<dbReference type="SUPFAM" id="SSF46767">
    <property type="entry name" value="Methylated DNA-protein cysteine methyltransferase, C-terminal domain"/>
    <property type="match status" value="1"/>
</dbReference>
<dbReference type="EMBL" id="DWWB01000063">
    <property type="protein sequence ID" value="HJC67313.1"/>
    <property type="molecule type" value="Genomic_DNA"/>
</dbReference>
<comment type="similarity">
    <text evidence="2 9">Belongs to the MGMT family.</text>
</comment>
<dbReference type="SUPFAM" id="SSF53155">
    <property type="entry name" value="Methylated DNA-protein cysteine methyltransferase domain"/>
    <property type="match status" value="1"/>
</dbReference>
<evidence type="ECO:0000256" key="7">
    <source>
        <dbReference type="ARBA" id="ARBA00023204"/>
    </source>
</evidence>
<keyword evidence="4 9" id="KW-0489">Methyltransferase</keyword>
<dbReference type="PROSITE" id="PS00374">
    <property type="entry name" value="MGMT"/>
    <property type="match status" value="1"/>
</dbReference>
<comment type="function">
    <text evidence="9">Involved in the cellular defense against the biological effects of O6-methylguanine (O6-MeG) and O4-methylthymine (O4-MeT) in DNA. Repairs the methylated nucleobase in DNA by stoichiometrically transferring the methyl group to a cysteine residue in the enzyme. This is a suicide reaction: the enzyme is irreversibly inactivated.</text>
</comment>
<evidence type="ECO:0000256" key="1">
    <source>
        <dbReference type="ARBA" id="ARBA00001286"/>
    </source>
</evidence>
<dbReference type="Gene3D" id="1.10.10.10">
    <property type="entry name" value="Winged helix-like DNA-binding domain superfamily/Winged helix DNA-binding domain"/>
    <property type="match status" value="1"/>
</dbReference>
<sequence>MYCCASYSSILGPLTLACNETHLVGLWIDGQKYFGQPLSQPMSPVLQGQEEPEPLKAARSWLDQYFSGRNPLPSELPLAPEGSEFRRLIWDILCQIPYGQVVTYGQIAQEAAARMGRPSMSGQAVGNAVGHNPISIIIPCHRVVGSNGSLTGYAGGIEKKIRLLKLEGVDLSRFSVPKTGTAL</sequence>
<evidence type="ECO:0000256" key="5">
    <source>
        <dbReference type="ARBA" id="ARBA00022679"/>
    </source>
</evidence>
<dbReference type="GO" id="GO:0006307">
    <property type="term" value="P:DNA alkylation repair"/>
    <property type="evidence" value="ECO:0007669"/>
    <property type="project" value="UniProtKB-UniRule"/>
</dbReference>
<dbReference type="FunFam" id="1.10.10.10:FF:000214">
    <property type="entry name" value="Methylated-DNA--protein-cysteine methyltransferase"/>
    <property type="match status" value="1"/>
</dbReference>
<dbReference type="InterPro" id="IPR008332">
    <property type="entry name" value="MethylG_MeTrfase_N"/>
</dbReference>
<dbReference type="HAMAP" id="MF_00772">
    <property type="entry name" value="OGT"/>
    <property type="match status" value="1"/>
</dbReference>
<evidence type="ECO:0000256" key="2">
    <source>
        <dbReference type="ARBA" id="ARBA00008711"/>
    </source>
</evidence>
<proteinExistence type="inferred from homology"/>
<comment type="caution">
    <text evidence="12">The sequence shown here is derived from an EMBL/GenBank/DDBJ whole genome shotgun (WGS) entry which is preliminary data.</text>
</comment>
<dbReference type="InterPro" id="IPR023546">
    <property type="entry name" value="MGMT"/>
</dbReference>
<keyword evidence="7 9" id="KW-0234">DNA repair</keyword>
<keyword evidence="5 9" id="KW-0808">Transferase</keyword>
<reference evidence="12" key="2">
    <citation type="submission" date="2021-04" db="EMBL/GenBank/DDBJ databases">
        <authorList>
            <person name="Gilroy R."/>
        </authorList>
    </citation>
    <scope>NUCLEOTIDE SEQUENCE</scope>
    <source>
        <strain evidence="12">CHK198-12963</strain>
    </source>
</reference>
<dbReference type="Pfam" id="PF02870">
    <property type="entry name" value="Methyltransf_1N"/>
    <property type="match status" value="1"/>
</dbReference>
<feature type="domain" description="Methylguanine DNA methyltransferase ribonuclease-like" evidence="11">
    <location>
        <begin position="4"/>
        <end position="79"/>
    </location>
</feature>
<evidence type="ECO:0000256" key="3">
    <source>
        <dbReference type="ARBA" id="ARBA00022490"/>
    </source>
</evidence>
<dbReference type="InterPro" id="IPR036388">
    <property type="entry name" value="WH-like_DNA-bd_sf"/>
</dbReference>
<organism evidence="12 13">
    <name type="scientific">Candidatus Enterocloster excrementigallinarum</name>
    <dbReference type="NCBI Taxonomy" id="2838558"/>
    <lineage>
        <taxon>Bacteria</taxon>
        <taxon>Bacillati</taxon>
        <taxon>Bacillota</taxon>
        <taxon>Clostridia</taxon>
        <taxon>Lachnospirales</taxon>
        <taxon>Lachnospiraceae</taxon>
        <taxon>Enterocloster</taxon>
    </lineage>
</organism>
<dbReference type="InterPro" id="IPR036631">
    <property type="entry name" value="MGMT_N_sf"/>
</dbReference>
<keyword evidence="3 9" id="KW-0963">Cytoplasm</keyword>
<dbReference type="InterPro" id="IPR001497">
    <property type="entry name" value="MethylDNA_cys_MeTrfase_AS"/>
</dbReference>
<name>A0A9D2PW41_9FIRM</name>
<dbReference type="CDD" id="cd06445">
    <property type="entry name" value="ATase"/>
    <property type="match status" value="1"/>
</dbReference>
<comment type="subcellular location">
    <subcellularLocation>
        <location evidence="9">Cytoplasm</location>
    </subcellularLocation>
</comment>
<dbReference type="Pfam" id="PF01035">
    <property type="entry name" value="DNA_binding_1"/>
    <property type="match status" value="1"/>
</dbReference>
<evidence type="ECO:0000313" key="13">
    <source>
        <dbReference type="Proteomes" id="UP000823863"/>
    </source>
</evidence>
<evidence type="ECO:0000313" key="12">
    <source>
        <dbReference type="EMBL" id="HJC67313.1"/>
    </source>
</evidence>
<feature type="active site" description="Nucleophile; methyl group acceptor" evidence="9">
    <location>
        <position position="140"/>
    </location>
</feature>
<protein>
    <recommendedName>
        <fullName evidence="9">Methylated-DNA--protein-cysteine methyltransferase</fullName>
        <ecNumber evidence="9">2.1.1.63</ecNumber>
    </recommendedName>
    <alternativeName>
        <fullName evidence="9">6-O-methylguanine-DNA methyltransferase</fullName>
        <shortName evidence="9">MGMT</shortName>
    </alternativeName>
    <alternativeName>
        <fullName evidence="9">O-6-methylguanine-DNA-alkyltransferase</fullName>
    </alternativeName>
</protein>